<feature type="domain" description="WYL" evidence="2">
    <location>
        <begin position="135"/>
        <end position="198"/>
    </location>
</feature>
<evidence type="ECO:0000259" key="1">
    <source>
        <dbReference type="Pfam" id="PF08279"/>
    </source>
</evidence>
<dbReference type="Pfam" id="PF13280">
    <property type="entry name" value="WYL"/>
    <property type="match status" value="1"/>
</dbReference>
<dbReference type="PANTHER" id="PTHR34580:SF3">
    <property type="entry name" value="PROTEIN PAFB"/>
    <property type="match status" value="1"/>
</dbReference>
<organism evidence="3 4">
    <name type="scientific">Roseovarius phycicola</name>
    <dbReference type="NCBI Taxonomy" id="3080976"/>
    <lineage>
        <taxon>Bacteria</taxon>
        <taxon>Pseudomonadati</taxon>
        <taxon>Pseudomonadota</taxon>
        <taxon>Alphaproteobacteria</taxon>
        <taxon>Rhodobacterales</taxon>
        <taxon>Roseobacteraceae</taxon>
        <taxon>Roseovarius</taxon>
    </lineage>
</organism>
<protein>
    <submittedName>
        <fullName evidence="3">YafY family protein</fullName>
    </submittedName>
</protein>
<dbReference type="InterPro" id="IPR036390">
    <property type="entry name" value="WH_DNA-bd_sf"/>
</dbReference>
<dbReference type="PROSITE" id="PS52050">
    <property type="entry name" value="WYL"/>
    <property type="match status" value="1"/>
</dbReference>
<dbReference type="Proteomes" id="UP001364156">
    <property type="component" value="Chromosome"/>
</dbReference>
<name>A0ABZ2HMN9_9RHOB</name>
<keyword evidence="4" id="KW-1185">Reference proteome</keyword>
<dbReference type="SUPFAM" id="SSF46785">
    <property type="entry name" value="Winged helix' DNA-binding domain"/>
    <property type="match status" value="1"/>
</dbReference>
<dbReference type="PANTHER" id="PTHR34580">
    <property type="match status" value="1"/>
</dbReference>
<dbReference type="EMBL" id="CP146069">
    <property type="protein sequence ID" value="WWR46923.1"/>
    <property type="molecule type" value="Genomic_DNA"/>
</dbReference>
<dbReference type="Gene3D" id="1.10.10.10">
    <property type="entry name" value="Winged helix-like DNA-binding domain superfamily/Winged helix DNA-binding domain"/>
    <property type="match status" value="1"/>
</dbReference>
<dbReference type="RefSeq" id="WP_338549767.1">
    <property type="nucleotide sequence ID" value="NZ_CP146069.1"/>
</dbReference>
<dbReference type="InterPro" id="IPR036388">
    <property type="entry name" value="WH-like_DNA-bd_sf"/>
</dbReference>
<sequence>MTRSTRLFDIIQILRSADGPVTAQRLGEELEVTKRTIYRDVVALQAMRVPIDGEAGVGYMLRAGYDLPPLMFNAEELEALYVGMALLHRTGDPGLERAARRAAEKIATALPGGAPHVPLRVSGWNRVPRDGADAEQLRGYIRDAVELQITYLDLKGTQTTRAIKPLALTYHIEVVLLAAWCGLRQDFRSFRIDRISDFVPTGELFPQEAGVLHKAWTETLEQEDWVLYNASKPLE</sequence>
<dbReference type="InterPro" id="IPR026881">
    <property type="entry name" value="WYL_dom"/>
</dbReference>
<dbReference type="InterPro" id="IPR051534">
    <property type="entry name" value="CBASS_pafABC_assoc_protein"/>
</dbReference>
<accession>A0ABZ2HMN9</accession>
<evidence type="ECO:0000313" key="4">
    <source>
        <dbReference type="Proteomes" id="UP001364156"/>
    </source>
</evidence>
<proteinExistence type="predicted"/>
<evidence type="ECO:0000259" key="2">
    <source>
        <dbReference type="Pfam" id="PF13280"/>
    </source>
</evidence>
<dbReference type="InterPro" id="IPR013196">
    <property type="entry name" value="HTH_11"/>
</dbReference>
<evidence type="ECO:0000313" key="3">
    <source>
        <dbReference type="EMBL" id="WWR46923.1"/>
    </source>
</evidence>
<dbReference type="Pfam" id="PF08279">
    <property type="entry name" value="HTH_11"/>
    <property type="match status" value="1"/>
</dbReference>
<gene>
    <name evidence="3" type="ORF">RZ517_01680</name>
</gene>
<reference evidence="3 4" key="1">
    <citation type="submission" date="2023-10" db="EMBL/GenBank/DDBJ databases">
        <title>Roseovarius strain S88 nov., isolated from a marine algae.</title>
        <authorList>
            <person name="Lee M.W."/>
            <person name="Lee J.K."/>
            <person name="Kim J.M."/>
            <person name="Choi D.G."/>
            <person name="Baek J.H."/>
            <person name="Bayburt H."/>
            <person name="Jung J.J."/>
            <person name="Han D.M."/>
            <person name="Jeon C.O."/>
        </authorList>
    </citation>
    <scope>NUCLEOTIDE SEQUENCE [LARGE SCALE GENOMIC DNA]</scope>
    <source>
        <strain evidence="3 4">S88</strain>
    </source>
</reference>
<feature type="domain" description="Helix-turn-helix type 11" evidence="1">
    <location>
        <begin position="6"/>
        <end position="59"/>
    </location>
</feature>